<protein>
    <submittedName>
        <fullName evidence="2">Chromosome transmission fidelity protein 8</fullName>
    </submittedName>
</protein>
<proteinExistence type="predicted"/>
<evidence type="ECO:0000313" key="2">
    <source>
        <dbReference type="WBParaSite" id="PgB10_g068_t01"/>
    </source>
</evidence>
<keyword evidence="1" id="KW-1185">Reference proteome</keyword>
<sequence>MQIHLVADKDGIKEWAIIELQGSLRCSDTFDGEMIGNLLWDGSTEVIRRCGDVPGRYLSFMRGRILPRSSVEEVLLALDMHDLFQLLSL</sequence>
<organism evidence="1 2">
    <name type="scientific">Parascaris univalens</name>
    <name type="common">Nematode worm</name>
    <dbReference type="NCBI Taxonomy" id="6257"/>
    <lineage>
        <taxon>Eukaryota</taxon>
        <taxon>Metazoa</taxon>
        <taxon>Ecdysozoa</taxon>
        <taxon>Nematoda</taxon>
        <taxon>Chromadorea</taxon>
        <taxon>Rhabditida</taxon>
        <taxon>Spirurina</taxon>
        <taxon>Ascaridomorpha</taxon>
        <taxon>Ascaridoidea</taxon>
        <taxon>Ascarididae</taxon>
        <taxon>Parascaris</taxon>
    </lineage>
</organism>
<dbReference type="WBParaSite" id="PgB10_g068_t01">
    <property type="protein sequence ID" value="PgB10_g068_t01"/>
    <property type="gene ID" value="PgB10_g068"/>
</dbReference>
<name>A0A914ZN98_PARUN</name>
<reference evidence="2" key="1">
    <citation type="submission" date="2022-11" db="UniProtKB">
        <authorList>
            <consortium name="WormBaseParasite"/>
        </authorList>
    </citation>
    <scope>IDENTIFICATION</scope>
</reference>
<dbReference type="AlphaFoldDB" id="A0A914ZN98"/>
<accession>A0A914ZN98</accession>
<dbReference type="Proteomes" id="UP000887569">
    <property type="component" value="Unplaced"/>
</dbReference>
<evidence type="ECO:0000313" key="1">
    <source>
        <dbReference type="Proteomes" id="UP000887569"/>
    </source>
</evidence>